<gene>
    <name evidence="1" type="ORF">MRATA1EN22A_LOCUS17838</name>
</gene>
<protein>
    <submittedName>
        <fullName evidence="1">Uncharacterized protein</fullName>
    </submittedName>
</protein>
<name>A0AC59ZHC6_RANTA</name>
<sequence>MDASRPPGALSRHSHLDCRELLPGFISEEATASCPRLSGQRPQRKVPAFGDISRNPPQTSEAATAALGLQTVQLGPRGCEDSARERQRGAQSQASRGCLMSRRIDAGPSASSLPDSVFRSLTEAASSFPRPLQSVAFVPSEICGPYS</sequence>
<reference evidence="1" key="1">
    <citation type="submission" date="2023-05" db="EMBL/GenBank/DDBJ databases">
        <authorList>
            <consortium name="ELIXIR-Norway"/>
        </authorList>
    </citation>
    <scope>NUCLEOTIDE SEQUENCE</scope>
</reference>
<proteinExistence type="predicted"/>
<dbReference type="EMBL" id="OX596112">
    <property type="protein sequence ID" value="CAN0405033.1"/>
    <property type="molecule type" value="Genomic_DNA"/>
</dbReference>
<accession>A0AC59ZHC6</accession>
<evidence type="ECO:0000313" key="1">
    <source>
        <dbReference type="EMBL" id="CAN0405033.1"/>
    </source>
</evidence>
<evidence type="ECO:0000313" key="2">
    <source>
        <dbReference type="Proteomes" id="UP001162501"/>
    </source>
</evidence>
<dbReference type="Proteomes" id="UP001162501">
    <property type="component" value="Chromosome 28"/>
</dbReference>
<reference evidence="1" key="2">
    <citation type="submission" date="2025-03" db="EMBL/GenBank/DDBJ databases">
        <authorList>
            <consortium name="ELIXIR-Norway"/>
            <consortium name="Elixir Norway"/>
        </authorList>
    </citation>
    <scope>NUCLEOTIDE SEQUENCE</scope>
</reference>
<organism evidence="1 2">
    <name type="scientific">Rangifer tarandus platyrhynchus</name>
    <name type="common">Svalbard reindeer</name>
    <dbReference type="NCBI Taxonomy" id="3082113"/>
    <lineage>
        <taxon>Eukaryota</taxon>
        <taxon>Metazoa</taxon>
        <taxon>Chordata</taxon>
        <taxon>Craniata</taxon>
        <taxon>Vertebrata</taxon>
        <taxon>Euteleostomi</taxon>
        <taxon>Mammalia</taxon>
        <taxon>Eutheria</taxon>
        <taxon>Laurasiatheria</taxon>
        <taxon>Artiodactyla</taxon>
        <taxon>Ruminantia</taxon>
        <taxon>Pecora</taxon>
        <taxon>Cervidae</taxon>
        <taxon>Odocoileinae</taxon>
        <taxon>Rangifer</taxon>
    </lineage>
</organism>